<keyword evidence="2" id="KW-1185">Reference proteome</keyword>
<gene>
    <name evidence="1" type="ORF">R83534S58_LOCUS1254</name>
</gene>
<evidence type="ECO:0008006" key="3">
    <source>
        <dbReference type="Google" id="ProtNLM"/>
    </source>
</evidence>
<accession>A0ABN8W854</accession>
<proteinExistence type="predicted"/>
<dbReference type="Proteomes" id="UP001154272">
    <property type="component" value="Unassembled WGS sequence"/>
</dbReference>
<evidence type="ECO:0000313" key="2">
    <source>
        <dbReference type="Proteomes" id="UP001154272"/>
    </source>
</evidence>
<comment type="caution">
    <text evidence="1">The sequence shown here is derived from an EMBL/GenBank/DDBJ whole genome shotgun (WGS) entry which is preliminary data.</text>
</comment>
<dbReference type="EMBL" id="CAMXCH010000002">
    <property type="protein sequence ID" value="CAI3943124.1"/>
    <property type="molecule type" value="Genomic_DNA"/>
</dbReference>
<organism evidence="1 2">
    <name type="scientific">Commensalibacter papalotli</name>
    <name type="common">ex Botero et al. 2024</name>
    <dbReference type="NCBI Taxonomy" id="2972766"/>
    <lineage>
        <taxon>Bacteria</taxon>
        <taxon>Pseudomonadati</taxon>
        <taxon>Pseudomonadota</taxon>
        <taxon>Alphaproteobacteria</taxon>
        <taxon>Acetobacterales</taxon>
        <taxon>Acetobacteraceae</taxon>
    </lineage>
</organism>
<protein>
    <recommendedName>
        <fullName evidence="3">DUF306 domain-containing protein</fullName>
    </recommendedName>
</protein>
<evidence type="ECO:0000313" key="1">
    <source>
        <dbReference type="EMBL" id="CAI3943124.1"/>
    </source>
</evidence>
<reference evidence="1" key="1">
    <citation type="submission" date="2022-10" db="EMBL/GenBank/DDBJ databases">
        <authorList>
            <person name="Botero Cardona J."/>
        </authorList>
    </citation>
    <scope>NUCLEOTIDE SEQUENCE</scope>
    <source>
        <strain evidence="1">R-83534</strain>
    </source>
</reference>
<sequence>MNLLLYFENLMKFYKLFLFPILLFGSSINNALATDVNSFNKNQVLFDQYRIDVSKEPIQIPSGYTYKGDMWVDELGKRVDPVKINFAGQYYLGLHSCGAGCRYYTLNNLENKRDLSALLDQFTSNPDEGKNTFIQLFYQKNSRLLIARYFKNDTFKEYHDCQFLLKNNKLESIEKCSRTSK</sequence>
<name>A0ABN8W854_9PROT</name>